<evidence type="ECO:0000256" key="5">
    <source>
        <dbReference type="ARBA" id="ARBA00023136"/>
    </source>
</evidence>
<sequence length="186" mass="21052">MNGQSERLAAYTRDELCNSTSELRALAMIPRRTLGADGNPNNHTLINFTSLPKEMTFNDDNLVSVIAYSCLFFVAASGNLIVCITLSRYRGIKSRVNMFIMHLAIADLIVAFIMLPLETVWHITVSWNAGDVACRILMFFRAFGFYLSSFVLVSISLDRYFSIVHPLRIHDANYRASPRELYILST</sequence>
<feature type="transmembrane region" description="Helical" evidence="9">
    <location>
        <begin position="137"/>
        <end position="157"/>
    </location>
</feature>
<protein>
    <recommendedName>
        <fullName evidence="10">G-protein coupled receptors family 1 profile domain-containing protein</fullName>
    </recommendedName>
</protein>
<evidence type="ECO:0000256" key="7">
    <source>
        <dbReference type="ARBA" id="ARBA00023224"/>
    </source>
</evidence>
<dbReference type="Pfam" id="PF00001">
    <property type="entry name" value="7tm_1"/>
    <property type="match status" value="1"/>
</dbReference>
<reference evidence="11" key="2">
    <citation type="journal article" date="2021" name="Genome Biol. Evol.">
        <title>Developing a high-quality reference genome for a parasitic bivalve with doubly uniparental inheritance (Bivalvia: Unionida).</title>
        <authorList>
            <person name="Smith C.H."/>
        </authorList>
    </citation>
    <scope>NUCLEOTIDE SEQUENCE</scope>
    <source>
        <strain evidence="11">CHS0354</strain>
        <tissue evidence="11">Mantle</tissue>
    </source>
</reference>
<evidence type="ECO:0000259" key="10">
    <source>
        <dbReference type="PROSITE" id="PS50262"/>
    </source>
</evidence>
<name>A0AAE0T3L2_9BIVA</name>
<comment type="subcellular location">
    <subcellularLocation>
        <location evidence="1">Membrane</location>
        <topology evidence="1">Multi-pass membrane protein</topology>
    </subcellularLocation>
</comment>
<proteinExistence type="inferred from homology"/>
<keyword evidence="7 8" id="KW-0807">Transducer</keyword>
<reference evidence="11" key="1">
    <citation type="journal article" date="2021" name="Genome Biol. Evol.">
        <title>A High-Quality Reference Genome for a Parasitic Bivalve with Doubly Uniparental Inheritance (Bivalvia: Unionida).</title>
        <authorList>
            <person name="Smith C.H."/>
        </authorList>
    </citation>
    <scope>NUCLEOTIDE SEQUENCE</scope>
    <source>
        <strain evidence="11">CHS0354</strain>
    </source>
</reference>
<dbReference type="PANTHER" id="PTHR45695">
    <property type="entry name" value="LEUCOKININ RECEPTOR-RELATED"/>
    <property type="match status" value="1"/>
</dbReference>
<evidence type="ECO:0000256" key="3">
    <source>
        <dbReference type="ARBA" id="ARBA00022989"/>
    </source>
</evidence>
<keyword evidence="6 8" id="KW-0675">Receptor</keyword>
<dbReference type="PRINTS" id="PR00237">
    <property type="entry name" value="GPCRRHODOPSN"/>
</dbReference>
<dbReference type="GO" id="GO:0005886">
    <property type="term" value="C:plasma membrane"/>
    <property type="evidence" value="ECO:0007669"/>
    <property type="project" value="TreeGrafter"/>
</dbReference>
<evidence type="ECO:0000313" key="12">
    <source>
        <dbReference type="Proteomes" id="UP001195483"/>
    </source>
</evidence>
<accession>A0AAE0T3L2</accession>
<comment type="similarity">
    <text evidence="8">Belongs to the G-protein coupled receptor 1 family.</text>
</comment>
<evidence type="ECO:0000256" key="8">
    <source>
        <dbReference type="RuleBase" id="RU000688"/>
    </source>
</evidence>
<keyword evidence="5 9" id="KW-0472">Membrane</keyword>
<keyword evidence="3 9" id="KW-1133">Transmembrane helix</keyword>
<organism evidence="11 12">
    <name type="scientific">Potamilus streckersoni</name>
    <dbReference type="NCBI Taxonomy" id="2493646"/>
    <lineage>
        <taxon>Eukaryota</taxon>
        <taxon>Metazoa</taxon>
        <taxon>Spiralia</taxon>
        <taxon>Lophotrochozoa</taxon>
        <taxon>Mollusca</taxon>
        <taxon>Bivalvia</taxon>
        <taxon>Autobranchia</taxon>
        <taxon>Heteroconchia</taxon>
        <taxon>Palaeoheterodonta</taxon>
        <taxon>Unionida</taxon>
        <taxon>Unionoidea</taxon>
        <taxon>Unionidae</taxon>
        <taxon>Ambleminae</taxon>
        <taxon>Lampsilini</taxon>
        <taxon>Potamilus</taxon>
    </lineage>
</organism>
<dbReference type="InterPro" id="IPR000276">
    <property type="entry name" value="GPCR_Rhodpsn"/>
</dbReference>
<keyword evidence="12" id="KW-1185">Reference proteome</keyword>
<comment type="caution">
    <text evidence="11">The sequence shown here is derived from an EMBL/GenBank/DDBJ whole genome shotgun (WGS) entry which is preliminary data.</text>
</comment>
<dbReference type="AlphaFoldDB" id="A0AAE0T3L2"/>
<evidence type="ECO:0000256" key="2">
    <source>
        <dbReference type="ARBA" id="ARBA00022692"/>
    </source>
</evidence>
<feature type="transmembrane region" description="Helical" evidence="9">
    <location>
        <begin position="65"/>
        <end position="86"/>
    </location>
</feature>
<keyword evidence="4 8" id="KW-0297">G-protein coupled receptor</keyword>
<evidence type="ECO:0000256" key="9">
    <source>
        <dbReference type="SAM" id="Phobius"/>
    </source>
</evidence>
<feature type="domain" description="G-protein coupled receptors family 1 profile" evidence="10">
    <location>
        <begin position="78"/>
        <end position="186"/>
    </location>
</feature>
<evidence type="ECO:0000256" key="1">
    <source>
        <dbReference type="ARBA" id="ARBA00004141"/>
    </source>
</evidence>
<dbReference type="InterPro" id="IPR017452">
    <property type="entry name" value="GPCR_Rhodpsn_7TM"/>
</dbReference>
<dbReference type="Gene3D" id="1.20.1070.10">
    <property type="entry name" value="Rhodopsin 7-helix transmembrane proteins"/>
    <property type="match status" value="1"/>
</dbReference>
<gene>
    <name evidence="11" type="ORF">CHS0354_027896</name>
</gene>
<dbReference type="PROSITE" id="PS50262">
    <property type="entry name" value="G_PROTEIN_RECEP_F1_2"/>
    <property type="match status" value="1"/>
</dbReference>
<keyword evidence="2 8" id="KW-0812">Transmembrane</keyword>
<evidence type="ECO:0000313" key="11">
    <source>
        <dbReference type="EMBL" id="KAK3603111.1"/>
    </source>
</evidence>
<dbReference type="EMBL" id="JAEAOA010001688">
    <property type="protein sequence ID" value="KAK3603111.1"/>
    <property type="molecule type" value="Genomic_DNA"/>
</dbReference>
<evidence type="ECO:0000256" key="6">
    <source>
        <dbReference type="ARBA" id="ARBA00023170"/>
    </source>
</evidence>
<dbReference type="GO" id="GO:0004930">
    <property type="term" value="F:G protein-coupled receptor activity"/>
    <property type="evidence" value="ECO:0007669"/>
    <property type="project" value="UniProtKB-KW"/>
</dbReference>
<dbReference type="SUPFAM" id="SSF81321">
    <property type="entry name" value="Family A G protein-coupled receptor-like"/>
    <property type="match status" value="1"/>
</dbReference>
<dbReference type="PROSITE" id="PS00237">
    <property type="entry name" value="G_PROTEIN_RECEP_F1_1"/>
    <property type="match status" value="1"/>
</dbReference>
<dbReference type="PANTHER" id="PTHR45695:SF22">
    <property type="entry name" value="G-PROTEIN COUPLED RECEPTORS FAMILY 1 PROFILE DOMAIN-CONTAINING PROTEIN"/>
    <property type="match status" value="1"/>
</dbReference>
<feature type="transmembrane region" description="Helical" evidence="9">
    <location>
        <begin position="98"/>
        <end position="117"/>
    </location>
</feature>
<evidence type="ECO:0000256" key="4">
    <source>
        <dbReference type="ARBA" id="ARBA00023040"/>
    </source>
</evidence>
<dbReference type="Proteomes" id="UP001195483">
    <property type="component" value="Unassembled WGS sequence"/>
</dbReference>
<reference evidence="11" key="3">
    <citation type="submission" date="2023-05" db="EMBL/GenBank/DDBJ databases">
        <authorList>
            <person name="Smith C.H."/>
        </authorList>
    </citation>
    <scope>NUCLEOTIDE SEQUENCE</scope>
    <source>
        <strain evidence="11">CHS0354</strain>
        <tissue evidence="11">Mantle</tissue>
    </source>
</reference>